<sequence length="54" mass="6694">MEDLCWRLAMDAWRARRPRLWELRWRVAWRAEREVLEAKQRRLGAMANQELAEL</sequence>
<accession>A0ABN2V503</accession>
<dbReference type="EMBL" id="BAAAQN010000053">
    <property type="protein sequence ID" value="GAA2052014.1"/>
    <property type="molecule type" value="Genomic_DNA"/>
</dbReference>
<proteinExistence type="predicted"/>
<comment type="caution">
    <text evidence="1">The sequence shown here is derived from an EMBL/GenBank/DDBJ whole genome shotgun (WGS) entry which is preliminary data.</text>
</comment>
<dbReference type="Proteomes" id="UP001500751">
    <property type="component" value="Unassembled WGS sequence"/>
</dbReference>
<keyword evidence="2" id="KW-1185">Reference proteome</keyword>
<gene>
    <name evidence="1" type="ORF">GCM10009839_69070</name>
</gene>
<name>A0ABN2V503_9ACTN</name>
<evidence type="ECO:0000313" key="1">
    <source>
        <dbReference type="EMBL" id="GAA2052014.1"/>
    </source>
</evidence>
<evidence type="ECO:0000313" key="2">
    <source>
        <dbReference type="Proteomes" id="UP001500751"/>
    </source>
</evidence>
<organism evidence="1 2">
    <name type="scientific">Catenulispora yoronensis</name>
    <dbReference type="NCBI Taxonomy" id="450799"/>
    <lineage>
        <taxon>Bacteria</taxon>
        <taxon>Bacillati</taxon>
        <taxon>Actinomycetota</taxon>
        <taxon>Actinomycetes</taxon>
        <taxon>Catenulisporales</taxon>
        <taxon>Catenulisporaceae</taxon>
        <taxon>Catenulispora</taxon>
    </lineage>
</organism>
<reference evidence="1 2" key="1">
    <citation type="journal article" date="2019" name="Int. J. Syst. Evol. Microbiol.">
        <title>The Global Catalogue of Microorganisms (GCM) 10K type strain sequencing project: providing services to taxonomists for standard genome sequencing and annotation.</title>
        <authorList>
            <consortium name="The Broad Institute Genomics Platform"/>
            <consortium name="The Broad Institute Genome Sequencing Center for Infectious Disease"/>
            <person name="Wu L."/>
            <person name="Ma J."/>
        </authorList>
    </citation>
    <scope>NUCLEOTIDE SEQUENCE [LARGE SCALE GENOMIC DNA]</scope>
    <source>
        <strain evidence="1 2">JCM 16014</strain>
    </source>
</reference>
<protein>
    <submittedName>
        <fullName evidence="1">Uncharacterized protein</fullName>
    </submittedName>
</protein>